<feature type="transmembrane region" description="Helical" evidence="1">
    <location>
        <begin position="304"/>
        <end position="324"/>
    </location>
</feature>
<feature type="transmembrane region" description="Helical" evidence="1">
    <location>
        <begin position="53"/>
        <end position="75"/>
    </location>
</feature>
<feature type="transmembrane region" description="Helical" evidence="1">
    <location>
        <begin position="87"/>
        <end position="106"/>
    </location>
</feature>
<keyword evidence="1" id="KW-0472">Membrane</keyword>
<organism evidence="2 3">
    <name type="scientific">Deinococcus reticulitermitis</name>
    <dbReference type="NCBI Taxonomy" id="856736"/>
    <lineage>
        <taxon>Bacteria</taxon>
        <taxon>Thermotogati</taxon>
        <taxon>Deinococcota</taxon>
        <taxon>Deinococci</taxon>
        <taxon>Deinococcales</taxon>
        <taxon>Deinococcaceae</taxon>
        <taxon>Deinococcus</taxon>
    </lineage>
</organism>
<keyword evidence="1" id="KW-0812">Transmembrane</keyword>
<evidence type="ECO:0000256" key="1">
    <source>
        <dbReference type="SAM" id="Phobius"/>
    </source>
</evidence>
<evidence type="ECO:0000313" key="2">
    <source>
        <dbReference type="EMBL" id="SEJ65608.1"/>
    </source>
</evidence>
<reference evidence="3" key="1">
    <citation type="submission" date="2016-10" db="EMBL/GenBank/DDBJ databases">
        <authorList>
            <person name="Varghese N."/>
            <person name="Submissions S."/>
        </authorList>
    </citation>
    <scope>NUCLEOTIDE SEQUENCE [LARGE SCALE GENOMIC DNA]</scope>
    <source>
        <strain evidence="3">CGMCC 1.10218</strain>
    </source>
</reference>
<feature type="transmembrane region" description="Helical" evidence="1">
    <location>
        <begin position="20"/>
        <end position="41"/>
    </location>
</feature>
<name>A0A1H7AJT6_9DEIO</name>
<evidence type="ECO:0000313" key="3">
    <source>
        <dbReference type="Proteomes" id="UP000199223"/>
    </source>
</evidence>
<gene>
    <name evidence="2" type="ORF">SAMN04488058_11334</name>
</gene>
<feature type="transmembrane region" description="Helical" evidence="1">
    <location>
        <begin position="146"/>
        <end position="166"/>
    </location>
</feature>
<keyword evidence="3" id="KW-1185">Reference proteome</keyword>
<dbReference type="AlphaFoldDB" id="A0A1H7AJT6"/>
<feature type="transmembrane region" description="Helical" evidence="1">
    <location>
        <begin position="112"/>
        <end position="134"/>
    </location>
</feature>
<feature type="transmembrane region" description="Helical" evidence="1">
    <location>
        <begin position="336"/>
        <end position="357"/>
    </location>
</feature>
<sequence length="397" mass="42962">MNARWRQLWQARGGSVGGKAAQLVAQTYAVTLLGLLVGITSARSLAVGERGTLALLLLAGQLFSRFGSLGFEQLLQRDGLTRFRLSTFYAAAGLGSLALLPLMWAFMQLTDLPRVLVLSTLGAAFVVAVLRMNVALLTHLERFRELFVLNLLQASLQLLLFLAVFTTHRYEAFYAAWLAAVALAGGLSLRRVQPYRRAEGSRQPLAVWKASRRYASVAFPETVIAFCLELPLVRLTLGEVSAGLYAISNTLTNIYFQVFTALSAIVIRQPLRGRGAIYLVVALMGLVMALVSAPLTALLFGAQYAGAAAFVHWMLPTTFMLGVARIEQVTSSRLVPFAWQGALVALFCVALGLTALLPPPSLVVPYIAGCYVTYSLILIGLSRWGPVRPGSPSGTRT</sequence>
<protein>
    <submittedName>
        <fullName evidence="2">Uncharacterized protein</fullName>
    </submittedName>
</protein>
<dbReference type="Proteomes" id="UP000199223">
    <property type="component" value="Unassembled WGS sequence"/>
</dbReference>
<dbReference type="STRING" id="856736.SAMN04488058_11334"/>
<feature type="transmembrane region" description="Helical" evidence="1">
    <location>
        <begin position="363"/>
        <end position="381"/>
    </location>
</feature>
<feature type="transmembrane region" description="Helical" evidence="1">
    <location>
        <begin position="276"/>
        <end position="298"/>
    </location>
</feature>
<keyword evidence="1" id="KW-1133">Transmembrane helix</keyword>
<proteinExistence type="predicted"/>
<accession>A0A1H7AJT6</accession>
<feature type="transmembrane region" description="Helical" evidence="1">
    <location>
        <begin position="172"/>
        <end position="192"/>
    </location>
</feature>
<dbReference type="EMBL" id="FNZA01000013">
    <property type="protein sequence ID" value="SEJ65608.1"/>
    <property type="molecule type" value="Genomic_DNA"/>
</dbReference>